<keyword evidence="3" id="KW-0964">Secreted</keyword>
<dbReference type="InterPro" id="IPR052437">
    <property type="entry name" value="Pectin_Meth_Modulator"/>
</dbReference>
<dbReference type="SUPFAM" id="SSF49785">
    <property type="entry name" value="Galactose-binding domain-like"/>
    <property type="match status" value="1"/>
</dbReference>
<evidence type="ECO:0000256" key="4">
    <source>
        <dbReference type="ARBA" id="ARBA00022729"/>
    </source>
</evidence>
<dbReference type="InterPro" id="IPR008979">
    <property type="entry name" value="Galactose-bd-like_sf"/>
</dbReference>
<dbReference type="Gene3D" id="2.60.120.260">
    <property type="entry name" value="Galactose-binding domain-like"/>
    <property type="match status" value="2"/>
</dbReference>
<dbReference type="Pfam" id="PF04862">
    <property type="entry name" value="DUF642"/>
    <property type="match status" value="2"/>
</dbReference>
<dbReference type="Gramene" id="TraesLAC2D03G01173530.1">
    <property type="protein sequence ID" value="TraesLAC2D03G01173530.1"/>
    <property type="gene ID" value="TraesLAC2D03G01173530"/>
</dbReference>
<evidence type="ECO:0000256" key="2">
    <source>
        <dbReference type="ARBA" id="ARBA00022512"/>
    </source>
</evidence>
<dbReference type="GO" id="GO:0009505">
    <property type="term" value="C:plant-type cell wall"/>
    <property type="evidence" value="ECO:0000318"/>
    <property type="project" value="GO_Central"/>
</dbReference>
<feature type="chain" id="PRO_5043144055" description="DUF642 domain-containing protein" evidence="6">
    <location>
        <begin position="30"/>
        <end position="379"/>
    </location>
</feature>
<dbReference type="Gramene" id="TraesCS2D03G0799400.1">
    <property type="protein sequence ID" value="TraesCS2D03G0799400.1.CDS"/>
    <property type="gene ID" value="TraesCS2D03G0799400"/>
</dbReference>
<gene>
    <name evidence="8" type="primary">LOC123049553</name>
</gene>
<dbReference type="Gramene" id="TraesMAC2D03G01219960.1">
    <property type="protein sequence ID" value="TraesMAC2D03G01219960.1"/>
    <property type="gene ID" value="TraesMAC2D03G01219960"/>
</dbReference>
<evidence type="ECO:0000256" key="1">
    <source>
        <dbReference type="ARBA" id="ARBA00004191"/>
    </source>
</evidence>
<sequence>MTRRGREMVQVPRRVALLLLFCMAALVASDTTDGLLPNGNFEEAPDRSQMDGTRVTGRYAIPRWESCGCVEYICSGQKQGDMVLPVPEGAHAVRLGNEASVRQQLSVTPGTHYAITFSAARTCAQAEKLNVTVGAQSGELPIQTVYTSSGWDSYSWAFEAKDSVVSLTVHNPGYDEDAACGPLVDSFAIKTLLPPQQSNYNMLKNGDFEEGPYICPSTSCGVMVPPMDEDRYSPLSPWMIMSSTKSVRYVDAAHYAVPQGARAVQLVFGAESALVQEVCTVPGLPYKMEFSVGDAADGCTGSLAVEAYAAGGRVTVPYESQGTGGFTRGALEFTATEDRTRVVFVSASYNMKSDGTVCGPVVDDASLVCAQSHARRLLL</sequence>
<dbReference type="InterPro" id="IPR006946">
    <property type="entry name" value="DGR2-like_dom"/>
</dbReference>
<dbReference type="Gramene" id="TraesWEE_scaffold_116220_01G000100.1">
    <property type="protein sequence ID" value="TraesWEE_scaffold_116220_01G000100.1"/>
    <property type="gene ID" value="TraesWEE_scaffold_116220_01G000100"/>
</dbReference>
<accession>A0A1D5US57</accession>
<dbReference type="Gramene" id="TraesPARA_EIv1.0_0711820.1">
    <property type="protein sequence ID" value="TraesPARA_EIv1.0_0711820.1.CDS"/>
    <property type="gene ID" value="TraesPARA_EIv1.0_0711820"/>
</dbReference>
<dbReference type="Gramene" id="TraesLDM2D03G01222900.1">
    <property type="protein sequence ID" value="TraesLDM2D03G01222900.1"/>
    <property type="gene ID" value="TraesLDM2D03G01222900"/>
</dbReference>
<dbReference type="Gramene" id="TraesNOR2D03G01238220.1">
    <property type="protein sequence ID" value="TraesNOR2D03G01238220.1"/>
    <property type="gene ID" value="TraesNOR2D03G01238220"/>
</dbReference>
<feature type="domain" description="DUF642" evidence="7">
    <location>
        <begin position="202"/>
        <end position="365"/>
    </location>
</feature>
<keyword evidence="5" id="KW-0325">Glycoprotein</keyword>
<dbReference type="OrthoDB" id="2121543at2759"/>
<dbReference type="Gramene" id="TraesCAD_scaffold_033416_01G000300.1">
    <property type="protein sequence ID" value="TraesCAD_scaffold_033416_01G000300.1"/>
    <property type="gene ID" value="TraesCAD_scaffold_033416_01G000300"/>
</dbReference>
<reference evidence="8" key="1">
    <citation type="submission" date="2018-08" db="EMBL/GenBank/DDBJ databases">
        <authorList>
            <person name="Rossello M."/>
        </authorList>
    </citation>
    <scope>NUCLEOTIDE SEQUENCE [LARGE SCALE GENOMIC DNA]</scope>
    <source>
        <strain evidence="8">cv. Chinese Spring</strain>
    </source>
</reference>
<dbReference type="GeneID" id="123049553"/>
<evidence type="ECO:0000313" key="8">
    <source>
        <dbReference type="EnsemblPlants" id="TraesCS2D02G349700.1"/>
    </source>
</evidence>
<comment type="subcellular location">
    <subcellularLocation>
        <location evidence="1">Secreted</location>
        <location evidence="1">Cell wall</location>
    </subcellularLocation>
</comment>
<dbReference type="AlphaFoldDB" id="A0A1D5US57"/>
<evidence type="ECO:0000259" key="7">
    <source>
        <dbReference type="Pfam" id="PF04862"/>
    </source>
</evidence>
<feature type="signal peptide" evidence="6">
    <location>
        <begin position="1"/>
        <end position="29"/>
    </location>
</feature>
<keyword evidence="2" id="KW-0134">Cell wall</keyword>
<dbReference type="PANTHER" id="PTHR31265:SF7">
    <property type="entry name" value="OS04G0494800 PROTEIN"/>
    <property type="match status" value="1"/>
</dbReference>
<name>A0A1D5US57_WHEAT</name>
<dbReference type="OMA" id="IPRWESC"/>
<reference evidence="8" key="2">
    <citation type="submission" date="2018-10" db="UniProtKB">
        <authorList>
            <consortium name="EnsemblPlants"/>
        </authorList>
    </citation>
    <scope>IDENTIFICATION</scope>
</reference>
<evidence type="ECO:0000256" key="5">
    <source>
        <dbReference type="ARBA" id="ARBA00023180"/>
    </source>
</evidence>
<dbReference type="RefSeq" id="XP_044328388.1">
    <property type="nucleotide sequence ID" value="XM_044472453.1"/>
</dbReference>
<dbReference type="EnsemblPlants" id="TraesCS2D02G349700.1">
    <property type="protein sequence ID" value="TraesCS2D02G349700.1"/>
    <property type="gene ID" value="TraesCS2D02G349700"/>
</dbReference>
<dbReference type="Proteomes" id="UP000019116">
    <property type="component" value="Chromosome 2D"/>
</dbReference>
<dbReference type="PANTHER" id="PTHR31265">
    <property type="entry name" value="OS02G0527500 PROTEIN-RELATED"/>
    <property type="match status" value="1"/>
</dbReference>
<keyword evidence="9" id="KW-1185">Reference proteome</keyword>
<dbReference type="Gramene" id="TraesARI2D03G01238160.1">
    <property type="protein sequence ID" value="TraesARI2D03G01238160.1"/>
    <property type="gene ID" value="TraesARI2D03G01238160"/>
</dbReference>
<dbReference type="Gramene" id="TraesJAG2D03G01228110.1">
    <property type="protein sequence ID" value="TraesJAG2D03G01228110.1"/>
    <property type="gene ID" value="TraesJAG2D03G01228110"/>
</dbReference>
<protein>
    <recommendedName>
        <fullName evidence="7">DUF642 domain-containing protein</fullName>
    </recommendedName>
</protein>
<feature type="domain" description="DUF642" evidence="7">
    <location>
        <begin position="34"/>
        <end position="190"/>
    </location>
</feature>
<keyword evidence="4 6" id="KW-0732">Signal</keyword>
<proteinExistence type="predicted"/>
<dbReference type="GO" id="GO:0030234">
    <property type="term" value="F:enzyme regulator activity"/>
    <property type="evidence" value="ECO:0000318"/>
    <property type="project" value="GO_Central"/>
</dbReference>
<dbReference type="Gramene" id="TraesROB_scaffold_099657_01G000200.1">
    <property type="protein sequence ID" value="TraesROB_scaffold_099657_01G000200.1"/>
    <property type="gene ID" value="TraesROB_scaffold_099657_01G000200"/>
</dbReference>
<dbReference type="Gramene" id="TraesSYM2D03G01237360.1">
    <property type="protein sequence ID" value="TraesSYM2D03G01237360.1"/>
    <property type="gene ID" value="TraesSYM2D03G01237360"/>
</dbReference>
<dbReference type="Gramene" id="TraesJUL2D03G01228300.1">
    <property type="protein sequence ID" value="TraesJUL2D03G01228300.1"/>
    <property type="gene ID" value="TraesJUL2D03G01228300"/>
</dbReference>
<evidence type="ECO:0000256" key="6">
    <source>
        <dbReference type="SAM" id="SignalP"/>
    </source>
</evidence>
<dbReference type="Gramene" id="TraesCLE_scaffold_106490_01G000100.1">
    <property type="protein sequence ID" value="TraesCLE_scaffold_106490_01G000100.1"/>
    <property type="gene ID" value="TraesCLE_scaffold_106490_01G000100"/>
</dbReference>
<dbReference type="Gramene" id="TraesCS2D02G349700.1">
    <property type="protein sequence ID" value="TraesCS2D02G349700.1"/>
    <property type="gene ID" value="TraesCS2D02G349700"/>
</dbReference>
<dbReference type="Gramene" id="TraesSTA2D03G01210630.1">
    <property type="protein sequence ID" value="TraesSTA2D03G01210630.1"/>
    <property type="gene ID" value="TraesSTA2D03G01210630"/>
</dbReference>
<organism evidence="8">
    <name type="scientific">Triticum aestivum</name>
    <name type="common">Wheat</name>
    <dbReference type="NCBI Taxonomy" id="4565"/>
    <lineage>
        <taxon>Eukaryota</taxon>
        <taxon>Viridiplantae</taxon>
        <taxon>Streptophyta</taxon>
        <taxon>Embryophyta</taxon>
        <taxon>Tracheophyta</taxon>
        <taxon>Spermatophyta</taxon>
        <taxon>Magnoliopsida</taxon>
        <taxon>Liliopsida</taxon>
        <taxon>Poales</taxon>
        <taxon>Poaceae</taxon>
        <taxon>BOP clade</taxon>
        <taxon>Pooideae</taxon>
        <taxon>Triticodae</taxon>
        <taxon>Triticeae</taxon>
        <taxon>Triticinae</taxon>
        <taxon>Triticum</taxon>
    </lineage>
</organism>
<evidence type="ECO:0000313" key="9">
    <source>
        <dbReference type="Proteomes" id="UP000019116"/>
    </source>
</evidence>
<evidence type="ECO:0000256" key="3">
    <source>
        <dbReference type="ARBA" id="ARBA00022525"/>
    </source>
</evidence>